<evidence type="ECO:0000313" key="1">
    <source>
        <dbReference type="EMBL" id="PZF72574.1"/>
    </source>
</evidence>
<gene>
    <name evidence="1" type="ORF">DN068_11965</name>
</gene>
<accession>A0A2W2AX61</accession>
<keyword evidence="2" id="KW-1185">Reference proteome</keyword>
<dbReference type="OrthoDB" id="1493315at2"/>
<organism evidence="1 2">
    <name type="scientific">Taibaiella soli</name>
    <dbReference type="NCBI Taxonomy" id="1649169"/>
    <lineage>
        <taxon>Bacteria</taxon>
        <taxon>Pseudomonadati</taxon>
        <taxon>Bacteroidota</taxon>
        <taxon>Chitinophagia</taxon>
        <taxon>Chitinophagales</taxon>
        <taxon>Chitinophagaceae</taxon>
        <taxon>Taibaiella</taxon>
    </lineage>
</organism>
<evidence type="ECO:0000313" key="2">
    <source>
        <dbReference type="Proteomes" id="UP000248745"/>
    </source>
</evidence>
<comment type="caution">
    <text evidence="1">The sequence shown here is derived from an EMBL/GenBank/DDBJ whole genome shotgun (WGS) entry which is preliminary data.</text>
</comment>
<protein>
    <submittedName>
        <fullName evidence="1">Uncharacterized protein</fullName>
    </submittedName>
</protein>
<name>A0A2W2AX61_9BACT</name>
<dbReference type="AlphaFoldDB" id="A0A2W2AX61"/>
<dbReference type="Proteomes" id="UP000248745">
    <property type="component" value="Unassembled WGS sequence"/>
</dbReference>
<sequence>MDNLIRITKSITFGDLRSGRKSPIDVYNEQIKSLLFGPLEQLALDKWQSFENGYAMFGLELLFFEPHGRYLKGESGRSGLLFQYGFNTFLNFLTNNGLIDEIVLRKIRHTNFYRISRCGIFHNMTLESGLLIDSIHIEKEMVFYNSPINNGILVSPWNFFDALRRYFDSYIESLKTDNLRADNFNLTFSSLFQY</sequence>
<reference evidence="1 2" key="1">
    <citation type="submission" date="2018-06" db="EMBL/GenBank/DDBJ databases">
        <title>Mucibacter soli gen. nov., sp. nov., a new member of the family Chitinophagaceae producing mucin.</title>
        <authorList>
            <person name="Kim M.-K."/>
            <person name="Park S."/>
            <person name="Kim T.-S."/>
            <person name="Joung Y."/>
            <person name="Han J.-H."/>
            <person name="Kim S.B."/>
        </authorList>
    </citation>
    <scope>NUCLEOTIDE SEQUENCE [LARGE SCALE GENOMIC DNA]</scope>
    <source>
        <strain evidence="1 2">R1-15</strain>
    </source>
</reference>
<dbReference type="EMBL" id="QKTW01000017">
    <property type="protein sequence ID" value="PZF72574.1"/>
    <property type="molecule type" value="Genomic_DNA"/>
</dbReference>
<dbReference type="RefSeq" id="WP_110999165.1">
    <property type="nucleotide sequence ID" value="NZ_QKTW01000017.1"/>
</dbReference>
<proteinExistence type="predicted"/>